<keyword evidence="11 22" id="KW-0547">Nucleotide-binding</keyword>
<evidence type="ECO:0000256" key="21">
    <source>
        <dbReference type="PIRSR" id="PIRSR600829-2"/>
    </source>
</evidence>
<evidence type="ECO:0000256" key="17">
    <source>
        <dbReference type="ARBA" id="ARBA00023136"/>
    </source>
</evidence>
<keyword evidence="26" id="KW-1185">Reference proteome</keyword>
<evidence type="ECO:0000256" key="23">
    <source>
        <dbReference type="PIRSR" id="PIRSR600829-4"/>
    </source>
</evidence>
<evidence type="ECO:0000256" key="10">
    <source>
        <dbReference type="ARBA" id="ARBA00022723"/>
    </source>
</evidence>
<dbReference type="InterPro" id="IPR036945">
    <property type="entry name" value="DAGK_sf"/>
</dbReference>
<evidence type="ECO:0000256" key="20">
    <source>
        <dbReference type="PIRSR" id="PIRSR600829-1"/>
    </source>
</evidence>
<dbReference type="GO" id="GO:0046872">
    <property type="term" value="F:metal ion binding"/>
    <property type="evidence" value="ECO:0007669"/>
    <property type="project" value="UniProtKB-KW"/>
</dbReference>
<dbReference type="CDD" id="cd14264">
    <property type="entry name" value="DAGK_IM"/>
    <property type="match status" value="1"/>
</dbReference>
<feature type="binding site" evidence="22">
    <location>
        <begin position="101"/>
        <end position="102"/>
    </location>
    <ligand>
        <name>ATP</name>
        <dbReference type="ChEBI" id="CHEBI:30616"/>
    </ligand>
</feature>
<comment type="similarity">
    <text evidence="2 24">Belongs to the bacterial diacylglycerol kinase family.</text>
</comment>
<comment type="subcellular location">
    <subcellularLocation>
        <location evidence="1 24">Cell inner membrane</location>
        <topology evidence="1 24">Multi-pass membrane protein</topology>
    </subcellularLocation>
</comment>
<dbReference type="OrthoDB" id="9796011at2"/>
<dbReference type="RefSeq" id="WP_049724982.1">
    <property type="nucleotide sequence ID" value="NZ_CP012154.1"/>
</dbReference>
<dbReference type="EC" id="2.7.1.107" evidence="3 24"/>
<keyword evidence="12 24" id="KW-0418">Kinase</keyword>
<gene>
    <name evidence="25" type="ORF">WM2015_961</name>
</gene>
<keyword evidence="6" id="KW-0444">Lipid biosynthesis</keyword>
<feature type="binding site" evidence="22">
    <location>
        <position position="16"/>
    </location>
    <ligand>
        <name>ATP</name>
        <dbReference type="ChEBI" id="CHEBI:30616"/>
    </ligand>
</feature>
<feature type="active site" description="Proton acceptor" evidence="20">
    <location>
        <position position="76"/>
    </location>
</feature>
<dbReference type="InterPro" id="IPR033718">
    <property type="entry name" value="DAGK_prok"/>
</dbReference>
<feature type="binding site" evidence="21">
    <location>
        <position position="76"/>
    </location>
    <ligand>
        <name>substrate</name>
    </ligand>
</feature>
<dbReference type="GO" id="GO:0005524">
    <property type="term" value="F:ATP binding"/>
    <property type="evidence" value="ECO:0007669"/>
    <property type="project" value="UniProtKB-KW"/>
</dbReference>
<keyword evidence="18" id="KW-0594">Phospholipid biosynthesis</keyword>
<feature type="binding site" evidence="22">
    <location>
        <position position="35"/>
    </location>
    <ligand>
        <name>ATP</name>
        <dbReference type="ChEBI" id="CHEBI:30616"/>
    </ligand>
</feature>
<keyword evidence="13 22" id="KW-0067">ATP-binding</keyword>
<evidence type="ECO:0000256" key="16">
    <source>
        <dbReference type="ARBA" id="ARBA00023098"/>
    </source>
</evidence>
<evidence type="ECO:0000256" key="19">
    <source>
        <dbReference type="ARBA" id="ARBA00023264"/>
    </source>
</evidence>
<evidence type="ECO:0000313" key="26">
    <source>
        <dbReference type="Proteomes" id="UP000066624"/>
    </source>
</evidence>
<comment type="cofactor">
    <cofactor evidence="23">
        <name>Mg(2+)</name>
        <dbReference type="ChEBI" id="CHEBI:18420"/>
    </cofactor>
    <text evidence="23">Mn(2+), Zn(2+), Cd(2+) and Co(2+) support activity to lesser extents.</text>
</comment>
<dbReference type="EMBL" id="CP012154">
    <property type="protein sequence ID" value="AKS41342.1"/>
    <property type="molecule type" value="Genomic_DNA"/>
</dbReference>
<feature type="transmembrane region" description="Helical" evidence="24">
    <location>
        <begin position="60"/>
        <end position="82"/>
    </location>
</feature>
<evidence type="ECO:0000256" key="1">
    <source>
        <dbReference type="ARBA" id="ARBA00004429"/>
    </source>
</evidence>
<evidence type="ECO:0000256" key="13">
    <source>
        <dbReference type="ARBA" id="ARBA00022840"/>
    </source>
</evidence>
<keyword evidence="10 23" id="KW-0479">Metal-binding</keyword>
<evidence type="ECO:0000256" key="8">
    <source>
        <dbReference type="ARBA" id="ARBA00022679"/>
    </source>
</evidence>
<keyword evidence="19 24" id="KW-1208">Phospholipid metabolism</keyword>
<comment type="catalytic activity">
    <reaction evidence="24">
        <text>a 1,2-diacyl-sn-glycerol + ATP = a 1,2-diacyl-sn-glycero-3-phosphate + ADP + H(+)</text>
        <dbReference type="Rhea" id="RHEA:10272"/>
        <dbReference type="ChEBI" id="CHEBI:15378"/>
        <dbReference type="ChEBI" id="CHEBI:17815"/>
        <dbReference type="ChEBI" id="CHEBI:30616"/>
        <dbReference type="ChEBI" id="CHEBI:58608"/>
        <dbReference type="ChEBI" id="CHEBI:456216"/>
        <dbReference type="EC" id="2.7.1.107"/>
    </reaction>
</comment>
<dbReference type="GO" id="GO:0005886">
    <property type="term" value="C:plasma membrane"/>
    <property type="evidence" value="ECO:0007669"/>
    <property type="project" value="UniProtKB-SubCell"/>
</dbReference>
<organism evidence="25 26">
    <name type="scientific">Wenzhouxiangella marina</name>
    <dbReference type="NCBI Taxonomy" id="1579979"/>
    <lineage>
        <taxon>Bacteria</taxon>
        <taxon>Pseudomonadati</taxon>
        <taxon>Pseudomonadota</taxon>
        <taxon>Gammaproteobacteria</taxon>
        <taxon>Chromatiales</taxon>
        <taxon>Wenzhouxiangellaceae</taxon>
        <taxon>Wenzhouxiangella</taxon>
    </lineage>
</organism>
<evidence type="ECO:0000256" key="9">
    <source>
        <dbReference type="ARBA" id="ARBA00022692"/>
    </source>
</evidence>
<dbReference type="KEGG" id="wma:WM2015_961"/>
<keyword evidence="17 24" id="KW-0472">Membrane</keyword>
<dbReference type="Pfam" id="PF01219">
    <property type="entry name" value="DAGK_prokar"/>
    <property type="match status" value="1"/>
</dbReference>
<dbReference type="Gene3D" id="1.10.287.3610">
    <property type="match status" value="1"/>
</dbReference>
<feature type="transmembrane region" description="Helical" evidence="24">
    <location>
        <begin position="36"/>
        <end position="54"/>
    </location>
</feature>
<feature type="binding site" evidence="21">
    <location>
        <begin position="37"/>
        <end position="41"/>
    </location>
    <ligand>
        <name>substrate</name>
    </ligand>
</feature>
<dbReference type="InterPro" id="IPR000829">
    <property type="entry name" value="DAGK"/>
</dbReference>
<reference evidence="25 26" key="1">
    <citation type="submission" date="2015-07" db="EMBL/GenBank/DDBJ databases">
        <authorList>
            <person name="Noorani M."/>
        </authorList>
    </citation>
    <scope>NUCLEOTIDE SEQUENCE [LARGE SCALE GENOMIC DNA]</scope>
    <source>
        <strain evidence="25 26">KCTC 42284</strain>
    </source>
</reference>
<comment type="function">
    <text evidence="24">Catalyzes the ATP-dependent phosphorylation of sn-l,2-diacylglycerol (DAG) to phosphatidic acid. Involved in the recycling of diacylglycerol produced as a by-product during membrane-derived oligosaccharide (MDO) biosynthesis.</text>
</comment>
<evidence type="ECO:0000256" key="18">
    <source>
        <dbReference type="ARBA" id="ARBA00023209"/>
    </source>
</evidence>
<feature type="transmembrane region" description="Helical" evidence="24">
    <location>
        <begin position="103"/>
        <end position="122"/>
    </location>
</feature>
<sequence length="128" mass="14160">MSDSFKPGAPDNELRRWWFATRNSLKGYRAVWREEAAFRSELIVLLLLIAPAWWLAESWLVFSLLLGVWILVIAGELVNSAIEAAIDRIGPEIHSLSGKAKDAGSALVLTLMVLAGLVWLGVAADRFL</sequence>
<name>A0A0K0XUP2_9GAMM</name>
<feature type="binding site" evidence="23">
    <location>
        <position position="35"/>
    </location>
    <ligand>
        <name>a divalent metal cation</name>
        <dbReference type="ChEBI" id="CHEBI:60240"/>
    </ligand>
</feature>
<evidence type="ECO:0000256" key="7">
    <source>
        <dbReference type="ARBA" id="ARBA00022519"/>
    </source>
</evidence>
<evidence type="ECO:0000256" key="4">
    <source>
        <dbReference type="ARBA" id="ARBA00017575"/>
    </source>
</evidence>
<keyword evidence="15 24" id="KW-1133">Transmembrane helix</keyword>
<feature type="binding site" evidence="22">
    <location>
        <begin position="92"/>
        <end position="94"/>
    </location>
    <ligand>
        <name>ATP</name>
        <dbReference type="ChEBI" id="CHEBI:30616"/>
    </ligand>
</feature>
<evidence type="ECO:0000256" key="2">
    <source>
        <dbReference type="ARBA" id="ARBA00005967"/>
    </source>
</evidence>
<evidence type="ECO:0000256" key="5">
    <source>
        <dbReference type="ARBA" id="ARBA00022475"/>
    </source>
</evidence>
<dbReference type="AlphaFoldDB" id="A0A0K0XUP2"/>
<dbReference type="PANTHER" id="PTHR34299:SF1">
    <property type="entry name" value="DIACYLGLYCEROL KINASE"/>
    <property type="match status" value="1"/>
</dbReference>
<evidence type="ECO:0000256" key="15">
    <source>
        <dbReference type="ARBA" id="ARBA00022989"/>
    </source>
</evidence>
<dbReference type="GO" id="GO:0006654">
    <property type="term" value="P:phosphatidic acid biosynthetic process"/>
    <property type="evidence" value="ECO:0007669"/>
    <property type="project" value="InterPro"/>
</dbReference>
<keyword evidence="9 24" id="KW-0812">Transmembrane</keyword>
<accession>A0A0K0XUP2</accession>
<keyword evidence="5" id="KW-1003">Cell membrane</keyword>
<feature type="binding site" evidence="21">
    <location>
        <position position="105"/>
    </location>
    <ligand>
        <name>substrate</name>
    </ligand>
</feature>
<dbReference type="GO" id="GO:0004143">
    <property type="term" value="F:ATP-dependent diacylglycerol kinase activity"/>
    <property type="evidence" value="ECO:0007669"/>
    <property type="project" value="UniProtKB-EC"/>
</dbReference>
<feature type="binding site" evidence="23">
    <location>
        <position position="83"/>
    </location>
    <ligand>
        <name>a divalent metal cation</name>
        <dbReference type="ChEBI" id="CHEBI:60240"/>
    </ligand>
</feature>
<evidence type="ECO:0000256" key="3">
    <source>
        <dbReference type="ARBA" id="ARBA00012133"/>
    </source>
</evidence>
<feature type="binding site" evidence="21">
    <location>
        <begin position="29"/>
        <end position="32"/>
    </location>
    <ligand>
        <name>substrate</name>
    </ligand>
</feature>
<dbReference type="STRING" id="1579979.WM2015_961"/>
<keyword evidence="7 24" id="KW-0997">Cell inner membrane</keyword>
<feature type="binding site" evidence="22">
    <location>
        <position position="83"/>
    </location>
    <ligand>
        <name>ATP</name>
        <dbReference type="ChEBI" id="CHEBI:30616"/>
    </ligand>
</feature>
<keyword evidence="16 24" id="KW-0443">Lipid metabolism</keyword>
<dbReference type="Proteomes" id="UP000066624">
    <property type="component" value="Chromosome"/>
</dbReference>
<evidence type="ECO:0000256" key="6">
    <source>
        <dbReference type="ARBA" id="ARBA00022516"/>
    </source>
</evidence>
<dbReference type="PATRIC" id="fig|1579979.3.peg.984"/>
<protein>
    <recommendedName>
        <fullName evidence="4 24">Diacylglycerol kinase</fullName>
        <ecNumber evidence="3 24">2.7.1.107</ecNumber>
    </recommendedName>
</protein>
<evidence type="ECO:0000256" key="22">
    <source>
        <dbReference type="PIRSR" id="PIRSR600829-3"/>
    </source>
</evidence>
<feature type="binding site" evidence="21">
    <location>
        <position position="16"/>
    </location>
    <ligand>
        <name>substrate</name>
    </ligand>
</feature>
<evidence type="ECO:0000313" key="25">
    <source>
        <dbReference type="EMBL" id="AKS41342.1"/>
    </source>
</evidence>
<evidence type="ECO:0000256" key="14">
    <source>
        <dbReference type="ARBA" id="ARBA00022842"/>
    </source>
</evidence>
<evidence type="ECO:0000256" key="11">
    <source>
        <dbReference type="ARBA" id="ARBA00022741"/>
    </source>
</evidence>
<keyword evidence="14 23" id="KW-0460">Magnesium</keyword>
<keyword evidence="8 24" id="KW-0808">Transferase</keyword>
<evidence type="ECO:0000256" key="24">
    <source>
        <dbReference type="RuleBase" id="RU363065"/>
    </source>
</evidence>
<dbReference type="PANTHER" id="PTHR34299">
    <property type="entry name" value="DIACYLGLYCEROL KINASE"/>
    <property type="match status" value="1"/>
</dbReference>
<proteinExistence type="inferred from homology"/>
<evidence type="ECO:0000256" key="12">
    <source>
        <dbReference type="ARBA" id="ARBA00022777"/>
    </source>
</evidence>